<dbReference type="EMBL" id="QKXC01000167">
    <property type="protein sequence ID" value="RBR14476.1"/>
    <property type="molecule type" value="Genomic_DNA"/>
</dbReference>
<keyword evidence="3" id="KW-1185">Reference proteome</keyword>
<proteinExistence type="predicted"/>
<dbReference type="Pfam" id="PF17111">
    <property type="entry name" value="PigL_N"/>
    <property type="match status" value="1"/>
</dbReference>
<feature type="domain" description="Azaphilone pigments biosynthesis cluster protein L N-terminal" evidence="1">
    <location>
        <begin position="3"/>
        <end position="209"/>
    </location>
</feature>
<gene>
    <name evidence="2" type="ORF">FIESC28_07712</name>
</gene>
<evidence type="ECO:0000313" key="2">
    <source>
        <dbReference type="EMBL" id="RBR14476.1"/>
    </source>
</evidence>
<evidence type="ECO:0000259" key="1">
    <source>
        <dbReference type="Pfam" id="PF17111"/>
    </source>
</evidence>
<dbReference type="InterPro" id="IPR031348">
    <property type="entry name" value="PigL_N"/>
</dbReference>
<sequence>MGDPLSVASGVIAIVTATLQSSKLLYETIQSFRNHQTAVSDLVRELKALESVLRSLQDHVRTDDRAFLPLKFPLMQCRQACADFQTLVEQNSRRSRDKARTSFRDWAKLMYMNGDIVSFKELLAGYKATITIALADANLRSSKVTLEVLNDYKDLICDTKLDLEKHLKDIDTKLHDIMTRSTTTETDEVRTNLQRFENEKESTERCLAYLRHVLEEINGMHFQTVPAENTSHAAASSISTQNVTLADSLTISTLKTCSVNLSNTIDRLESHREDTEENLRLRSSLQTQNSEINPEVNREMLQNELESTRQCLGVCDRASEWASSGRVHIVEDIRVGNDGKQICVSTLGDLFNIKGARAGNRGFQFFGSVSERSLNDILRSQNQQQYARNETTVDEICVSGQDTRSIT</sequence>
<protein>
    <recommendedName>
        <fullName evidence="1">Azaphilone pigments biosynthesis cluster protein L N-terminal domain-containing protein</fullName>
    </recommendedName>
</protein>
<name>A0A366RDR0_9HYPO</name>
<dbReference type="GeneID" id="41997148"/>
<reference evidence="2 3" key="1">
    <citation type="submission" date="2018-06" db="EMBL/GenBank/DDBJ databases">
        <title>Fusarium incarnatum-equiseti species complex species 28.</title>
        <authorList>
            <person name="Gardiner D.M."/>
        </authorList>
    </citation>
    <scope>NUCLEOTIDE SEQUENCE [LARGE SCALE GENOMIC DNA]</scope>
    <source>
        <strain evidence="2 3">FIESC_28</strain>
    </source>
</reference>
<accession>A0A366RDR0</accession>
<dbReference type="OrthoDB" id="5068804at2759"/>
<dbReference type="RefSeq" id="XP_031014111.1">
    <property type="nucleotide sequence ID" value="XM_031161852.1"/>
</dbReference>
<dbReference type="AlphaFoldDB" id="A0A366RDR0"/>
<dbReference type="Proteomes" id="UP000253153">
    <property type="component" value="Unassembled WGS sequence"/>
</dbReference>
<organism evidence="2 3">
    <name type="scientific">Fusarium coffeatum</name>
    <dbReference type="NCBI Taxonomy" id="231269"/>
    <lineage>
        <taxon>Eukaryota</taxon>
        <taxon>Fungi</taxon>
        <taxon>Dikarya</taxon>
        <taxon>Ascomycota</taxon>
        <taxon>Pezizomycotina</taxon>
        <taxon>Sordariomycetes</taxon>
        <taxon>Hypocreomycetidae</taxon>
        <taxon>Hypocreales</taxon>
        <taxon>Nectriaceae</taxon>
        <taxon>Fusarium</taxon>
        <taxon>Fusarium incarnatum-equiseti species complex</taxon>
    </lineage>
</organism>
<comment type="caution">
    <text evidence="2">The sequence shown here is derived from an EMBL/GenBank/DDBJ whole genome shotgun (WGS) entry which is preliminary data.</text>
</comment>
<evidence type="ECO:0000313" key="3">
    <source>
        <dbReference type="Proteomes" id="UP000253153"/>
    </source>
</evidence>